<proteinExistence type="predicted"/>
<protein>
    <recommendedName>
        <fullName evidence="1">Tetrapyrrole biosynthesis uroporphyrinogen III synthase domain-containing protein</fullName>
    </recommendedName>
</protein>
<organism evidence="2">
    <name type="scientific">hydrothermal vent metagenome</name>
    <dbReference type="NCBI Taxonomy" id="652676"/>
    <lineage>
        <taxon>unclassified sequences</taxon>
        <taxon>metagenomes</taxon>
        <taxon>ecological metagenomes</taxon>
    </lineage>
</organism>
<dbReference type="Gene3D" id="3.40.50.10090">
    <property type="match status" value="2"/>
</dbReference>
<evidence type="ECO:0000313" key="2">
    <source>
        <dbReference type="EMBL" id="VAW07831.1"/>
    </source>
</evidence>
<dbReference type="EMBL" id="UOEI01000552">
    <property type="protein sequence ID" value="VAW07831.1"/>
    <property type="molecule type" value="Genomic_DNA"/>
</dbReference>
<dbReference type="SUPFAM" id="SSF69618">
    <property type="entry name" value="HemD-like"/>
    <property type="match status" value="1"/>
</dbReference>
<reference evidence="2" key="1">
    <citation type="submission" date="2018-06" db="EMBL/GenBank/DDBJ databases">
        <authorList>
            <person name="Zhirakovskaya E."/>
        </authorList>
    </citation>
    <scope>NUCLEOTIDE SEQUENCE</scope>
</reference>
<dbReference type="InterPro" id="IPR003754">
    <property type="entry name" value="4pyrrol_synth_uPrphyn_synth"/>
</dbReference>
<dbReference type="AlphaFoldDB" id="A0A3B0SNH6"/>
<gene>
    <name evidence="2" type="ORF">MNBD_ACTINO01-1307</name>
</gene>
<dbReference type="CDD" id="cd06578">
    <property type="entry name" value="HemD"/>
    <property type="match status" value="1"/>
</dbReference>
<dbReference type="GO" id="GO:0004852">
    <property type="term" value="F:uroporphyrinogen-III synthase activity"/>
    <property type="evidence" value="ECO:0007669"/>
    <property type="project" value="InterPro"/>
</dbReference>
<sequence>VSLPCIRIDAVAGGAESAAGAAPQADAIVITSRRSAEMLDGVIDPSVPVIAVGPETAAAVEEAGGTVALVGSGGVRQLARDAGQILEGKDVVLVGASNTVRQSAAALEMAGCSVTAIELYTTVPIAPPDDPVDAVTFGSPTAVTGWLIAREFTDLTVAAIGATTAASLRGHGIEPDVVADQPGFINMIEQLAALRLERSTS</sequence>
<feature type="non-terminal residue" evidence="2">
    <location>
        <position position="1"/>
    </location>
</feature>
<accession>A0A3B0SNH6</accession>
<evidence type="ECO:0000259" key="1">
    <source>
        <dbReference type="Pfam" id="PF02602"/>
    </source>
</evidence>
<dbReference type="GO" id="GO:0033014">
    <property type="term" value="P:tetrapyrrole biosynthetic process"/>
    <property type="evidence" value="ECO:0007669"/>
    <property type="project" value="InterPro"/>
</dbReference>
<feature type="domain" description="Tetrapyrrole biosynthesis uroporphyrinogen III synthase" evidence="1">
    <location>
        <begin position="2"/>
        <end position="188"/>
    </location>
</feature>
<name>A0A3B0SNH6_9ZZZZ</name>
<dbReference type="InterPro" id="IPR036108">
    <property type="entry name" value="4pyrrol_syn_uPrphyn_synt_sf"/>
</dbReference>
<dbReference type="Pfam" id="PF02602">
    <property type="entry name" value="HEM4"/>
    <property type="match status" value="1"/>
</dbReference>